<keyword evidence="1" id="KW-0175">Coiled coil</keyword>
<dbReference type="Proteomes" id="UP000633814">
    <property type="component" value="Unassembled WGS sequence"/>
</dbReference>
<dbReference type="Pfam" id="PF03961">
    <property type="entry name" value="FapA"/>
    <property type="match status" value="1"/>
</dbReference>
<dbReference type="EMBL" id="JAEINI020000001">
    <property type="protein sequence ID" value="MCB5225768.1"/>
    <property type="molecule type" value="Genomic_DNA"/>
</dbReference>
<evidence type="ECO:0000259" key="3">
    <source>
        <dbReference type="Pfam" id="PF20250"/>
    </source>
</evidence>
<keyword evidence="5" id="KW-1185">Reference proteome</keyword>
<dbReference type="PANTHER" id="PTHR38032">
    <property type="entry name" value="POLYMERASE-RELATED"/>
    <property type="match status" value="1"/>
</dbReference>
<evidence type="ECO:0000313" key="4">
    <source>
        <dbReference type="EMBL" id="MCB5225768.1"/>
    </source>
</evidence>
<evidence type="ECO:0000256" key="1">
    <source>
        <dbReference type="SAM" id="Coils"/>
    </source>
</evidence>
<dbReference type="InterPro" id="IPR046865">
    <property type="entry name" value="FapA_b_solenoid"/>
</dbReference>
<feature type="region of interest" description="Disordered" evidence="2">
    <location>
        <begin position="529"/>
        <end position="549"/>
    </location>
</feature>
<evidence type="ECO:0000256" key="2">
    <source>
        <dbReference type="SAM" id="MobiDB-lite"/>
    </source>
</evidence>
<dbReference type="InterPro" id="IPR005646">
    <property type="entry name" value="FapA"/>
</dbReference>
<dbReference type="PANTHER" id="PTHR38032:SF1">
    <property type="entry name" value="RNA-BINDING PROTEIN KHPB N-TERMINAL DOMAIN-CONTAINING PROTEIN"/>
    <property type="match status" value="1"/>
</dbReference>
<feature type="domain" description="Flagellar Assembly Protein A N-terminal region" evidence="3">
    <location>
        <begin position="84"/>
        <end position="259"/>
    </location>
</feature>
<protein>
    <submittedName>
        <fullName evidence="4">FapA family protein</fullName>
    </submittedName>
</protein>
<feature type="coiled-coil region" evidence="1">
    <location>
        <begin position="441"/>
        <end position="504"/>
    </location>
</feature>
<dbReference type="InterPro" id="IPR036145">
    <property type="entry name" value="MinC_C_sf"/>
</dbReference>
<accession>A0ABS8C0B8</accession>
<gene>
    <name evidence="4" type="ORF">JAO78_002950</name>
</gene>
<organism evidence="4 5">
    <name type="scientific">Alishewanella maricola</name>
    <dbReference type="NCBI Taxonomy" id="2795740"/>
    <lineage>
        <taxon>Bacteria</taxon>
        <taxon>Pseudomonadati</taxon>
        <taxon>Pseudomonadota</taxon>
        <taxon>Gammaproteobacteria</taxon>
        <taxon>Alteromonadales</taxon>
        <taxon>Alteromonadaceae</taxon>
        <taxon>Alishewanella</taxon>
    </lineage>
</organism>
<reference evidence="4 5" key="1">
    <citation type="submission" date="2021-10" db="EMBL/GenBank/DDBJ databases">
        <title>Alishewanella koreense sp. nov. isolated from seawater of southwestern coast in South Korea and the proposal for the reclassification of Rheinheimera perlucida and Rheinheimera tuosuensis as Arsukibacterium perlucida and Arsukibacterium tuosuensis.</title>
        <authorList>
            <person name="Kim K.H."/>
            <person name="Ruan W."/>
            <person name="Kim K.R."/>
            <person name="Baek J.H."/>
            <person name="Jeon C.O."/>
        </authorList>
    </citation>
    <scope>NUCLEOTIDE SEQUENCE [LARGE SCALE GENOMIC DNA]</scope>
    <source>
        <strain evidence="4 5">16-MA</strain>
    </source>
</reference>
<feature type="compositionally biased region" description="Basic and acidic residues" evidence="2">
    <location>
        <begin position="531"/>
        <end position="541"/>
    </location>
</feature>
<dbReference type="InterPro" id="IPR046866">
    <property type="entry name" value="FapA_N"/>
</dbReference>
<dbReference type="SUPFAM" id="SSF63848">
    <property type="entry name" value="Cell-division inhibitor MinC, C-terminal domain"/>
    <property type="match status" value="1"/>
</dbReference>
<name>A0ABS8C0B8_9ALTE</name>
<dbReference type="Pfam" id="PF20250">
    <property type="entry name" value="FapA_N"/>
    <property type="match status" value="1"/>
</dbReference>
<proteinExistence type="predicted"/>
<evidence type="ECO:0000313" key="5">
    <source>
        <dbReference type="Proteomes" id="UP000633814"/>
    </source>
</evidence>
<comment type="caution">
    <text evidence="4">The sequence shown here is derived from an EMBL/GenBank/DDBJ whole genome shotgun (WGS) entry which is preliminary data.</text>
</comment>
<dbReference type="RefSeq" id="WP_226749851.1">
    <property type="nucleotide sequence ID" value="NZ_JAEINI020000001.1"/>
</dbReference>
<sequence length="549" mass="59508">MQFTEHKLKIIIKVPVSATAISAELIRKALIDAGYGRCFVLQAQIDALLAEYAPLCKQVEKQTLPENSEELVYPVAEKRPATVSFQLSEDKMSAIATVTAAYGGAPLAANALVKAAQEAGIVFGFQKEQIIQLIQTSSQAEPGVQLQAEIATGRLAKNGLDSRFDPLIPDMVVRRKRPQVDSIHKVDLRDFGSVPSVVAGDPLMRRLPPTLGEAGYTVTGEKMPAEPGKVIEWQFGSGVALSSNDPNLLLAKQDGLPRSIEHGATVDDVFNTSQVDLGSGHIIFKGSVVITGNVSAGMKVLAGGNVYIKGVVEGELIEAGGDVVIDGSIIGHQISEGDQHFTTVVKAKGDIHCALAQYSELNCQGALFASKYLMHCKVEAKTVLAGSEDKINGKIVGGHYLLANGLSCGQLGSPSNSPVMIQLNRLITPLLEQQRLLREQLVLSRHELEECKAQIEQLRKASAGKGDPQLQMFELDFQQQRELVKALITEVKALEEQRQNILQTLEIKVTQQLFSAVEVQFGPQSVRTRREHSPSRIKISEGRPLIEPL</sequence>